<keyword evidence="5" id="KW-0949">S-adenosyl-L-methionine</keyword>
<keyword evidence="16" id="KW-1185">Reference proteome</keyword>
<accession>A0AAV0N5Y0</accession>
<dbReference type="PROSITE" id="PS51181">
    <property type="entry name" value="PPASE_TENSIN"/>
    <property type="match status" value="1"/>
</dbReference>
<evidence type="ECO:0000259" key="12">
    <source>
        <dbReference type="PROSITE" id="PS50056"/>
    </source>
</evidence>
<feature type="domain" description="Phosphatase tensin-type" evidence="13">
    <location>
        <begin position="443"/>
        <end position="612"/>
    </location>
</feature>
<evidence type="ECO:0000256" key="4">
    <source>
        <dbReference type="ARBA" id="ARBA00022679"/>
    </source>
</evidence>
<keyword evidence="7" id="KW-0378">Hydrolase</keyword>
<dbReference type="CDD" id="cd18092">
    <property type="entry name" value="SpoU-like_TrmH"/>
    <property type="match status" value="1"/>
</dbReference>
<dbReference type="GO" id="GO:0006629">
    <property type="term" value="P:lipid metabolic process"/>
    <property type="evidence" value="ECO:0007669"/>
    <property type="project" value="UniProtKB-KW"/>
</dbReference>
<dbReference type="GO" id="GO:0004721">
    <property type="term" value="F:phosphoprotein phosphatase activity"/>
    <property type="evidence" value="ECO:0007669"/>
    <property type="project" value="UniProtKB-KW"/>
</dbReference>
<evidence type="ECO:0000256" key="3">
    <source>
        <dbReference type="ARBA" id="ARBA00022603"/>
    </source>
</evidence>
<evidence type="ECO:0000256" key="1">
    <source>
        <dbReference type="ARBA" id="ARBA00007881"/>
    </source>
</evidence>
<evidence type="ECO:0008006" key="17">
    <source>
        <dbReference type="Google" id="ProtNLM"/>
    </source>
</evidence>
<organism evidence="15 16">
    <name type="scientific">Linum tenue</name>
    <dbReference type="NCBI Taxonomy" id="586396"/>
    <lineage>
        <taxon>Eukaryota</taxon>
        <taxon>Viridiplantae</taxon>
        <taxon>Streptophyta</taxon>
        <taxon>Embryophyta</taxon>
        <taxon>Tracheophyta</taxon>
        <taxon>Spermatophyta</taxon>
        <taxon>Magnoliopsida</taxon>
        <taxon>eudicotyledons</taxon>
        <taxon>Gunneridae</taxon>
        <taxon>Pentapetalae</taxon>
        <taxon>rosids</taxon>
        <taxon>fabids</taxon>
        <taxon>Malpighiales</taxon>
        <taxon>Linaceae</taxon>
        <taxon>Linum</taxon>
    </lineage>
</organism>
<gene>
    <name evidence="15" type="ORF">LITE_LOCUS31779</name>
</gene>
<dbReference type="GO" id="GO:0000049">
    <property type="term" value="F:tRNA binding"/>
    <property type="evidence" value="ECO:0007669"/>
    <property type="project" value="UniProtKB-KW"/>
</dbReference>
<dbReference type="InterPro" id="IPR029026">
    <property type="entry name" value="tRNA_m1G_MTases_N"/>
</dbReference>
<dbReference type="InterPro" id="IPR029021">
    <property type="entry name" value="Prot-tyrosine_phosphatase-like"/>
</dbReference>
<evidence type="ECO:0000256" key="9">
    <source>
        <dbReference type="ARBA" id="ARBA00022912"/>
    </source>
</evidence>
<dbReference type="InterPro" id="IPR016130">
    <property type="entry name" value="Tyr_Pase_AS"/>
</dbReference>
<proteinExistence type="inferred from homology"/>
<dbReference type="FunFam" id="3.40.1280.10:FF:000016">
    <property type="entry name" value="rRNA methylase-like protein"/>
    <property type="match status" value="1"/>
</dbReference>
<dbReference type="Gene3D" id="3.90.190.10">
    <property type="entry name" value="Protein tyrosine phosphatase superfamily"/>
    <property type="match status" value="1"/>
</dbReference>
<keyword evidence="10" id="KW-0443">Lipid metabolism</keyword>
<feature type="domain" description="Tyrosine specific protein phosphatases" evidence="12">
    <location>
        <begin position="531"/>
        <end position="586"/>
    </location>
</feature>
<dbReference type="SMART" id="SM01326">
    <property type="entry name" value="PTEN_C2"/>
    <property type="match status" value="1"/>
</dbReference>
<evidence type="ECO:0000256" key="2">
    <source>
        <dbReference type="ARBA" id="ARBA00022555"/>
    </source>
</evidence>
<dbReference type="Gene3D" id="2.60.40.1110">
    <property type="match status" value="1"/>
</dbReference>
<evidence type="ECO:0000313" key="15">
    <source>
        <dbReference type="EMBL" id="CAI0453905.1"/>
    </source>
</evidence>
<dbReference type="InterPro" id="IPR045101">
    <property type="entry name" value="PTP_PTEN"/>
</dbReference>
<keyword evidence="4" id="KW-0808">Transferase</keyword>
<dbReference type="PANTHER" id="PTHR43453:SF1">
    <property type="entry name" value="TRNA_RRNA METHYLTRANSFERASE SPOU TYPE DOMAIN-CONTAINING PROTEIN"/>
    <property type="match status" value="1"/>
</dbReference>
<dbReference type="EMBL" id="CAMGYJ010000008">
    <property type="protein sequence ID" value="CAI0453905.1"/>
    <property type="molecule type" value="Genomic_DNA"/>
</dbReference>
<name>A0AAV0N5Y0_9ROSI</name>
<dbReference type="InterPro" id="IPR014020">
    <property type="entry name" value="Tensin_C2-dom"/>
</dbReference>
<comment type="caution">
    <text evidence="15">The sequence shown here is derived from an EMBL/GenBank/DDBJ whole genome shotgun (WGS) entry which is preliminary data.</text>
</comment>
<comment type="similarity">
    <text evidence="1">Belongs to the PTEN phosphatase protein family.</text>
</comment>
<dbReference type="PROSITE" id="PS51182">
    <property type="entry name" value="C2_TENSIN"/>
    <property type="match status" value="1"/>
</dbReference>
<feature type="region of interest" description="Disordered" evidence="11">
    <location>
        <begin position="70"/>
        <end position="92"/>
    </location>
</feature>
<dbReference type="InterPro" id="IPR000387">
    <property type="entry name" value="Tyr_Pase_dom"/>
</dbReference>
<keyword evidence="9" id="KW-0904">Protein phosphatase</keyword>
<evidence type="ECO:0000256" key="10">
    <source>
        <dbReference type="ARBA" id="ARBA00023098"/>
    </source>
</evidence>
<evidence type="ECO:0000256" key="8">
    <source>
        <dbReference type="ARBA" id="ARBA00022884"/>
    </source>
</evidence>
<feature type="domain" description="C2 tensin-type" evidence="14">
    <location>
        <begin position="643"/>
        <end position="807"/>
    </location>
</feature>
<dbReference type="InterPro" id="IPR057023">
    <property type="entry name" value="PTP-SAK"/>
</dbReference>
<evidence type="ECO:0000256" key="6">
    <source>
        <dbReference type="ARBA" id="ARBA00022694"/>
    </source>
</evidence>
<dbReference type="GO" id="GO:0008173">
    <property type="term" value="F:RNA methyltransferase activity"/>
    <property type="evidence" value="ECO:0007669"/>
    <property type="project" value="InterPro"/>
</dbReference>
<dbReference type="InterPro" id="IPR001537">
    <property type="entry name" value="SpoU_MeTrfase"/>
</dbReference>
<evidence type="ECO:0000256" key="11">
    <source>
        <dbReference type="SAM" id="MobiDB-lite"/>
    </source>
</evidence>
<dbReference type="SUPFAM" id="SSF49562">
    <property type="entry name" value="C2 domain (Calcium/lipid-binding domain, CaLB)"/>
    <property type="match status" value="1"/>
</dbReference>
<reference evidence="15" key="1">
    <citation type="submission" date="2022-08" db="EMBL/GenBank/DDBJ databases">
        <authorList>
            <person name="Gutierrez-Valencia J."/>
        </authorList>
    </citation>
    <scope>NUCLEOTIDE SEQUENCE</scope>
</reference>
<evidence type="ECO:0000313" key="16">
    <source>
        <dbReference type="Proteomes" id="UP001154282"/>
    </source>
</evidence>
<dbReference type="GO" id="GO:0002938">
    <property type="term" value="P:tRNA guanine ribose methylation"/>
    <property type="evidence" value="ECO:0007669"/>
    <property type="project" value="TreeGrafter"/>
</dbReference>
<evidence type="ECO:0000256" key="5">
    <source>
        <dbReference type="ARBA" id="ARBA00022691"/>
    </source>
</evidence>
<dbReference type="PROSITE" id="PS00383">
    <property type="entry name" value="TYR_PHOSPHATASE_1"/>
    <property type="match status" value="1"/>
</dbReference>
<dbReference type="AlphaFoldDB" id="A0AAV0N5Y0"/>
<sequence length="829" mass="93677">MRGCCKTLIQSSLPSLHNSKPYYISNSNHVFPFLPRALPSFSFNSTSPRAKLPHTFHIHSSSSNSNSSAALELAISSESAEDEPQDDPKRDTVEHLLTNPDDISRLMKMERRQQGDCEKRWFPYLDAFKCGNGACLSSGEVLEAIAPYMMEERKERFRTAVKNRSYSVCLVVEGLNDFGNVSATFRSADALGFQSVHVINPDSSKRYRDNRHVSMGAEKWLDIELWDSTAECFQVLKSRGYRIATTHVGMDAVSIYDMDWSCPTAIVVGNEHRTRLLTEVFVCRGISDQALGLSDLHCSIPMNGMVDSFNVSVAAGILMHHAVCDRTSRLGRHGDLTAEESKILLAEFSLRHSKSAISIAHEYAKRSDELYQVQALKRELKQDKPITIWQGADHCTSQMGSKISKQGSLRVANATLQSSTHDSLISYLTTSNILRNLVSKHRRRMLIAGYDLDMSYITDRVLAMSFPAERMRAMYRNPLWQVKSVLDMRHGGHYKVYNLCIEQSYDPSHFHSRVEAFPIDDNHVPALPMIKLFCENVDSWLSQDPKNLAVIHCMAGKGRTGLMVCVYLVYCGMTAEDALQLYASKRTTNNQGVSIPSQRRYVQYWASALSFPRGINNGPPDVNLPPSCSRELRRIRLYDIVNTDSVFFVVSELQEIPGQLYRPSVEVAKGSCRQVRQGYHRTYSPRYYISFVEDDEDGKTSDSDHQEPHVVVQMDTESSIIYQKTCLDHYFEKPVELSGDVRIIFYEKMIGGRLFYVCFNTSFIKNSLLQVLLIENPFTPGDLDKLGKRGRLMCGPSFCLELTFGPANSKCSELPFVSNVDFSDGLEEM</sequence>
<dbReference type="Pfam" id="PF22784">
    <property type="entry name" value="PTP-SAK"/>
    <property type="match status" value="1"/>
</dbReference>
<dbReference type="InterPro" id="IPR029028">
    <property type="entry name" value="Alpha/beta_knot_MTases"/>
</dbReference>
<dbReference type="CDD" id="cd14509">
    <property type="entry name" value="PTP_PTEN"/>
    <property type="match status" value="1"/>
</dbReference>
<dbReference type="Pfam" id="PF00588">
    <property type="entry name" value="SpoU_methylase"/>
    <property type="match status" value="1"/>
</dbReference>
<evidence type="ECO:0000259" key="13">
    <source>
        <dbReference type="PROSITE" id="PS51181"/>
    </source>
</evidence>
<dbReference type="Proteomes" id="UP001154282">
    <property type="component" value="Unassembled WGS sequence"/>
</dbReference>
<dbReference type="PANTHER" id="PTHR43453">
    <property type="entry name" value="RRNA METHYLASE-LIKE"/>
    <property type="match status" value="1"/>
</dbReference>
<dbReference type="Gene3D" id="3.40.1280.10">
    <property type="match status" value="1"/>
</dbReference>
<dbReference type="InterPro" id="IPR035892">
    <property type="entry name" value="C2_domain_sf"/>
</dbReference>
<dbReference type="InterPro" id="IPR029023">
    <property type="entry name" value="Tensin_phosphatase"/>
</dbReference>
<keyword evidence="3" id="KW-0489">Methyltransferase</keyword>
<evidence type="ECO:0000256" key="7">
    <source>
        <dbReference type="ARBA" id="ARBA00022801"/>
    </source>
</evidence>
<dbReference type="FunFam" id="3.90.190.10:FF:000029">
    <property type="entry name" value="Phosphatidylinositol 3,4,5-trisphosphate 3-phosphatase and dual-specificity protein phosphatase PTEN"/>
    <property type="match status" value="1"/>
</dbReference>
<dbReference type="SUPFAM" id="SSF75217">
    <property type="entry name" value="alpha/beta knot"/>
    <property type="match status" value="1"/>
</dbReference>
<keyword evidence="6" id="KW-0819">tRNA processing</keyword>
<protein>
    <recommendedName>
        <fullName evidence="17">Phosphatidylinositol-3,4,5-trisphosphate 3-phosphatase</fullName>
    </recommendedName>
</protein>
<dbReference type="PROSITE" id="PS50056">
    <property type="entry name" value="TYR_PHOSPHATASE_2"/>
    <property type="match status" value="1"/>
</dbReference>
<dbReference type="GO" id="GO:0052866">
    <property type="term" value="F:phosphatidylinositol phosphate phosphatase activity"/>
    <property type="evidence" value="ECO:0007669"/>
    <property type="project" value="UniProtKB-ARBA"/>
</dbReference>
<dbReference type="InterPro" id="IPR033671">
    <property type="entry name" value="TrmH"/>
</dbReference>
<keyword evidence="2" id="KW-0820">tRNA-binding</keyword>
<evidence type="ECO:0000259" key="14">
    <source>
        <dbReference type="PROSITE" id="PS51182"/>
    </source>
</evidence>
<keyword evidence="8" id="KW-0694">RNA-binding</keyword>
<dbReference type="SUPFAM" id="SSF52799">
    <property type="entry name" value="(Phosphotyrosine protein) phosphatases II"/>
    <property type="match status" value="1"/>
</dbReference>